<evidence type="ECO:0000256" key="1">
    <source>
        <dbReference type="ARBA" id="ARBA00004429"/>
    </source>
</evidence>
<name>A0ABW1I2I3_9PSEU</name>
<keyword evidence="22" id="KW-1185">Reference proteome</keyword>
<comment type="catalytic activity">
    <reaction evidence="16">
        <text>L-tyrosyl-[protein] + ATP = O-phospho-L-tyrosyl-[protein] + ADP + H(+)</text>
        <dbReference type="Rhea" id="RHEA:10596"/>
        <dbReference type="Rhea" id="RHEA-COMP:10136"/>
        <dbReference type="Rhea" id="RHEA-COMP:20101"/>
        <dbReference type="ChEBI" id="CHEBI:15378"/>
        <dbReference type="ChEBI" id="CHEBI:30616"/>
        <dbReference type="ChEBI" id="CHEBI:46858"/>
        <dbReference type="ChEBI" id="CHEBI:61978"/>
        <dbReference type="ChEBI" id="CHEBI:456216"/>
        <dbReference type="EC" id="2.7.10.2"/>
    </reaction>
</comment>
<evidence type="ECO:0000256" key="5">
    <source>
        <dbReference type="ARBA" id="ARBA00011903"/>
    </source>
</evidence>
<reference evidence="22" key="1">
    <citation type="journal article" date="2019" name="Int. J. Syst. Evol. Microbiol.">
        <title>The Global Catalogue of Microorganisms (GCM) 10K type strain sequencing project: providing services to taxonomists for standard genome sequencing and annotation.</title>
        <authorList>
            <consortium name="The Broad Institute Genomics Platform"/>
            <consortium name="The Broad Institute Genome Sequencing Center for Infectious Disease"/>
            <person name="Wu L."/>
            <person name="Ma J."/>
        </authorList>
    </citation>
    <scope>NUCLEOTIDE SEQUENCE [LARGE SCALE GENOMIC DNA]</scope>
    <source>
        <strain evidence="22">CGMCC 4.7397</strain>
    </source>
</reference>
<evidence type="ECO:0000256" key="8">
    <source>
        <dbReference type="ARBA" id="ARBA00022679"/>
    </source>
</evidence>
<evidence type="ECO:0000256" key="2">
    <source>
        <dbReference type="ARBA" id="ARBA00006683"/>
    </source>
</evidence>
<dbReference type="Pfam" id="PF13614">
    <property type="entry name" value="AAA_31"/>
    <property type="match status" value="1"/>
</dbReference>
<dbReference type="InterPro" id="IPR003856">
    <property type="entry name" value="LPS_length_determ_N"/>
</dbReference>
<evidence type="ECO:0000259" key="19">
    <source>
        <dbReference type="Pfam" id="PF02706"/>
    </source>
</evidence>
<evidence type="ECO:0000256" key="10">
    <source>
        <dbReference type="ARBA" id="ARBA00022741"/>
    </source>
</evidence>
<dbReference type="Proteomes" id="UP001596119">
    <property type="component" value="Unassembled WGS sequence"/>
</dbReference>
<comment type="similarity">
    <text evidence="2">Belongs to the CpsC/CapA family.</text>
</comment>
<organism evidence="21 22">
    <name type="scientific">Pseudonocardia lutea</name>
    <dbReference type="NCBI Taxonomy" id="2172015"/>
    <lineage>
        <taxon>Bacteria</taxon>
        <taxon>Bacillati</taxon>
        <taxon>Actinomycetota</taxon>
        <taxon>Actinomycetes</taxon>
        <taxon>Pseudonocardiales</taxon>
        <taxon>Pseudonocardiaceae</taxon>
        <taxon>Pseudonocardia</taxon>
    </lineage>
</organism>
<evidence type="ECO:0000313" key="22">
    <source>
        <dbReference type="Proteomes" id="UP001596119"/>
    </source>
</evidence>
<dbReference type="SUPFAM" id="SSF52540">
    <property type="entry name" value="P-loop containing nucleoside triphosphate hydrolases"/>
    <property type="match status" value="1"/>
</dbReference>
<evidence type="ECO:0000256" key="11">
    <source>
        <dbReference type="ARBA" id="ARBA00022777"/>
    </source>
</evidence>
<dbReference type="InterPro" id="IPR027417">
    <property type="entry name" value="P-loop_NTPase"/>
</dbReference>
<dbReference type="PANTHER" id="PTHR32309">
    <property type="entry name" value="TYROSINE-PROTEIN KINASE"/>
    <property type="match status" value="1"/>
</dbReference>
<keyword evidence="11" id="KW-0418">Kinase</keyword>
<evidence type="ECO:0000256" key="16">
    <source>
        <dbReference type="ARBA" id="ARBA00051245"/>
    </source>
</evidence>
<keyword evidence="6" id="KW-1003">Cell membrane</keyword>
<comment type="similarity">
    <text evidence="4">Belongs to the etk/wzc family.</text>
</comment>
<dbReference type="Pfam" id="PF02706">
    <property type="entry name" value="Wzz"/>
    <property type="match status" value="1"/>
</dbReference>
<evidence type="ECO:0000256" key="12">
    <source>
        <dbReference type="ARBA" id="ARBA00022840"/>
    </source>
</evidence>
<evidence type="ECO:0000256" key="13">
    <source>
        <dbReference type="ARBA" id="ARBA00022989"/>
    </source>
</evidence>
<keyword evidence="12" id="KW-0067">ATP-binding</keyword>
<evidence type="ECO:0000256" key="15">
    <source>
        <dbReference type="ARBA" id="ARBA00023137"/>
    </source>
</evidence>
<dbReference type="RefSeq" id="WP_379564970.1">
    <property type="nucleotide sequence ID" value="NZ_JBHSQK010000011.1"/>
</dbReference>
<comment type="similarity">
    <text evidence="3">Belongs to the CpsD/CapB family.</text>
</comment>
<keyword evidence="7" id="KW-0997">Cell inner membrane</keyword>
<proteinExistence type="inferred from homology"/>
<dbReference type="GO" id="GO:0004715">
    <property type="term" value="F:non-membrane spanning protein tyrosine kinase activity"/>
    <property type="evidence" value="ECO:0007669"/>
    <property type="project" value="UniProtKB-EC"/>
</dbReference>
<accession>A0ABW1I2I3</accession>
<feature type="region of interest" description="Disordered" evidence="17">
    <location>
        <begin position="451"/>
        <end position="488"/>
    </location>
</feature>
<dbReference type="PANTHER" id="PTHR32309:SF13">
    <property type="entry name" value="FERRIC ENTEROBACTIN TRANSPORT PROTEIN FEPE"/>
    <property type="match status" value="1"/>
</dbReference>
<comment type="caution">
    <text evidence="21">The sequence shown here is derived from an EMBL/GenBank/DDBJ whole genome shotgun (WGS) entry which is preliminary data.</text>
</comment>
<evidence type="ECO:0000256" key="14">
    <source>
        <dbReference type="ARBA" id="ARBA00023136"/>
    </source>
</evidence>
<dbReference type="EMBL" id="JBHSQK010000011">
    <property type="protein sequence ID" value="MFC5947907.1"/>
    <property type="molecule type" value="Genomic_DNA"/>
</dbReference>
<keyword evidence="15" id="KW-0829">Tyrosine-protein kinase</keyword>
<dbReference type="EC" id="2.7.10.2" evidence="5"/>
<evidence type="ECO:0000259" key="20">
    <source>
        <dbReference type="Pfam" id="PF13614"/>
    </source>
</evidence>
<evidence type="ECO:0000313" key="21">
    <source>
        <dbReference type="EMBL" id="MFC5947907.1"/>
    </source>
</evidence>
<keyword evidence="10" id="KW-0547">Nucleotide-binding</keyword>
<dbReference type="NCBIfam" id="TIGR01007">
    <property type="entry name" value="eps_fam"/>
    <property type="match status" value="1"/>
</dbReference>
<dbReference type="InterPro" id="IPR025669">
    <property type="entry name" value="AAA_dom"/>
</dbReference>
<comment type="subcellular location">
    <subcellularLocation>
        <location evidence="1">Cell inner membrane</location>
        <topology evidence="1">Multi-pass membrane protein</topology>
    </subcellularLocation>
</comment>
<feature type="domain" description="AAA" evidence="20">
    <location>
        <begin position="265"/>
        <end position="409"/>
    </location>
</feature>
<evidence type="ECO:0000256" key="6">
    <source>
        <dbReference type="ARBA" id="ARBA00022475"/>
    </source>
</evidence>
<evidence type="ECO:0000256" key="4">
    <source>
        <dbReference type="ARBA" id="ARBA00008883"/>
    </source>
</evidence>
<keyword evidence="14 18" id="KW-0472">Membrane</keyword>
<evidence type="ECO:0000256" key="9">
    <source>
        <dbReference type="ARBA" id="ARBA00022692"/>
    </source>
</evidence>
<sequence length="488" mass="51774">MTVQDYLRVLRERWLVVVVAVVLGLVAAGAVFFVRPVEYTARLTMYVSAQTGDNPQQAYQGAQLSQQRVTSYVELVTSPRVTSTVVQRLGLADTPDQLAKKITASSALDSVLIDVNVTDPSPARAAEIANSIGTVMTELVTELERPAAPNGVPPVQIRVVQPSTPPTTPSSTGLSTTLALGLLAGLAVGVAAALARNALDTSVKSPEQLREAAGVPSLGAVVYDPEVPKRPLTVHDDPMSPRAEAYRQLRTNLQFVDIDNPRRVLTVTSSLPGEGKTTTTANLAIALSATGQRVLLVEADLRKPKVSSLFGLDGSIGLTSVLTGQVPLNHAIQNWAGRFDILGSGSLPPNPSELLGSQQMQKLIEDMRNHYDVVLLDTPPLLPVTDAAALAPATDGVILVVRFNKTTRQQVGTAAETLNGIGVPLLGSVMSMAPSSGPRAYSYYGAYYSNGSVPRTPTDDHPHRPQPPASPRAVAQPGARRVRPDLRQ</sequence>
<dbReference type="CDD" id="cd05387">
    <property type="entry name" value="BY-kinase"/>
    <property type="match status" value="1"/>
</dbReference>
<keyword evidence="13 18" id="KW-1133">Transmembrane helix</keyword>
<gene>
    <name evidence="21" type="ORF">ACFQH9_06430</name>
</gene>
<feature type="transmembrane region" description="Helical" evidence="18">
    <location>
        <begin position="14"/>
        <end position="34"/>
    </location>
</feature>
<dbReference type="InterPro" id="IPR050445">
    <property type="entry name" value="Bact_polysacc_biosynth/exp"/>
</dbReference>
<dbReference type="InterPro" id="IPR005702">
    <property type="entry name" value="Wzc-like_C"/>
</dbReference>
<keyword evidence="8 21" id="KW-0808">Transferase</keyword>
<evidence type="ECO:0000256" key="17">
    <source>
        <dbReference type="SAM" id="MobiDB-lite"/>
    </source>
</evidence>
<evidence type="ECO:0000256" key="3">
    <source>
        <dbReference type="ARBA" id="ARBA00007316"/>
    </source>
</evidence>
<evidence type="ECO:0000256" key="7">
    <source>
        <dbReference type="ARBA" id="ARBA00022519"/>
    </source>
</evidence>
<dbReference type="Gene3D" id="3.40.50.300">
    <property type="entry name" value="P-loop containing nucleotide triphosphate hydrolases"/>
    <property type="match status" value="1"/>
</dbReference>
<protein>
    <recommendedName>
        <fullName evidence="5">non-specific protein-tyrosine kinase</fullName>
        <ecNumber evidence="5">2.7.10.2</ecNumber>
    </recommendedName>
</protein>
<feature type="domain" description="Polysaccharide chain length determinant N-terminal" evidence="19">
    <location>
        <begin position="3"/>
        <end position="88"/>
    </location>
</feature>
<keyword evidence="9 18" id="KW-0812">Transmembrane</keyword>
<evidence type="ECO:0000256" key="18">
    <source>
        <dbReference type="SAM" id="Phobius"/>
    </source>
</evidence>